<name>A0A6J5LC55_9CAUD</name>
<feature type="region of interest" description="Disordered" evidence="1">
    <location>
        <begin position="1"/>
        <end position="35"/>
    </location>
</feature>
<evidence type="ECO:0000256" key="1">
    <source>
        <dbReference type="SAM" id="MobiDB-lite"/>
    </source>
</evidence>
<feature type="compositionally biased region" description="Polar residues" evidence="1">
    <location>
        <begin position="17"/>
        <end position="29"/>
    </location>
</feature>
<evidence type="ECO:0000313" key="2">
    <source>
        <dbReference type="EMBL" id="CAB4132178.1"/>
    </source>
</evidence>
<protein>
    <submittedName>
        <fullName evidence="2">Uncharacterized protein</fullName>
    </submittedName>
</protein>
<sequence>MAISYSLSHGHEFDLGDNSSNITQGTSAPGTGDVEVRTSTAVNVLQTVEALRQIIRFMEDQVISSNGVLPV</sequence>
<proteinExistence type="predicted"/>
<accession>A0A6J5LC55</accession>
<organism evidence="2">
    <name type="scientific">uncultured Caudovirales phage</name>
    <dbReference type="NCBI Taxonomy" id="2100421"/>
    <lineage>
        <taxon>Viruses</taxon>
        <taxon>Duplodnaviria</taxon>
        <taxon>Heunggongvirae</taxon>
        <taxon>Uroviricota</taxon>
        <taxon>Caudoviricetes</taxon>
        <taxon>Peduoviridae</taxon>
        <taxon>Maltschvirus</taxon>
        <taxon>Maltschvirus maltsch</taxon>
    </lineage>
</organism>
<gene>
    <name evidence="2" type="ORF">UFOVP134_55</name>
</gene>
<reference evidence="2" key="1">
    <citation type="submission" date="2020-04" db="EMBL/GenBank/DDBJ databases">
        <authorList>
            <person name="Chiriac C."/>
            <person name="Salcher M."/>
            <person name="Ghai R."/>
            <person name="Kavagutti S V."/>
        </authorList>
    </citation>
    <scope>NUCLEOTIDE SEQUENCE</scope>
</reference>
<dbReference type="EMBL" id="LR796258">
    <property type="protein sequence ID" value="CAB4132178.1"/>
    <property type="molecule type" value="Genomic_DNA"/>
</dbReference>